<comment type="function">
    <text evidence="9">Catalyzes the NADPH-dependent reduction of glutamyl-tRNA(Glu) to glutamate 1-semialdehyde (GSA).</text>
</comment>
<keyword evidence="6 9" id="KW-0627">Porphyrin biosynthesis</keyword>
<dbReference type="InterPro" id="IPR015895">
    <property type="entry name" value="4pyrrol_synth_GluRdtase_N"/>
</dbReference>
<evidence type="ECO:0000256" key="6">
    <source>
        <dbReference type="ARBA" id="ARBA00023244"/>
    </source>
</evidence>
<dbReference type="EC" id="1.2.1.70" evidence="3 9"/>
<dbReference type="EMBL" id="CP159510">
    <property type="protein sequence ID" value="XCJ16649.1"/>
    <property type="molecule type" value="Genomic_DNA"/>
</dbReference>
<dbReference type="InterPro" id="IPR036343">
    <property type="entry name" value="GluRdtase_N_sf"/>
</dbReference>
<evidence type="ECO:0000313" key="19">
    <source>
        <dbReference type="EMBL" id="XCJ16649.1"/>
    </source>
</evidence>
<dbReference type="PROSITE" id="PS00747">
    <property type="entry name" value="GLUTR"/>
    <property type="match status" value="1"/>
</dbReference>
<feature type="region of interest" description="Disordered" evidence="15">
    <location>
        <begin position="423"/>
        <end position="459"/>
    </location>
</feature>
<feature type="domain" description="Quinate/shikimate 5-dehydrogenase/glutamyl-tRNA reductase" evidence="17">
    <location>
        <begin position="173"/>
        <end position="306"/>
    </location>
</feature>
<dbReference type="PIRSF" id="PIRSF000445">
    <property type="entry name" value="4pyrrol_synth_GluRdtase"/>
    <property type="match status" value="1"/>
</dbReference>
<dbReference type="SUPFAM" id="SSF69075">
    <property type="entry name" value="Glutamyl tRNA-reductase dimerization domain"/>
    <property type="match status" value="1"/>
</dbReference>
<dbReference type="InterPro" id="IPR036291">
    <property type="entry name" value="NAD(P)-bd_dom_sf"/>
</dbReference>
<dbReference type="InterPro" id="IPR000343">
    <property type="entry name" value="4pyrrol_synth_GluRdtase"/>
</dbReference>
<dbReference type="Gene3D" id="3.40.50.720">
    <property type="entry name" value="NAD(P)-binding Rossmann-like Domain"/>
    <property type="match status" value="1"/>
</dbReference>
<protein>
    <recommendedName>
        <fullName evidence="8 9">Glutamyl-tRNA reductase</fullName>
        <shortName evidence="9">GluTR</shortName>
        <ecNumber evidence="3 9">1.2.1.70</ecNumber>
    </recommendedName>
</protein>
<feature type="binding site" evidence="9 11">
    <location>
        <position position="109"/>
    </location>
    <ligand>
        <name>substrate</name>
    </ligand>
</feature>
<evidence type="ECO:0000259" key="18">
    <source>
        <dbReference type="Pfam" id="PF05201"/>
    </source>
</evidence>
<dbReference type="RefSeq" id="WP_353948084.1">
    <property type="nucleotide sequence ID" value="NZ_CP159510.1"/>
</dbReference>
<evidence type="ECO:0000256" key="9">
    <source>
        <dbReference type="HAMAP-Rule" id="MF_00087"/>
    </source>
</evidence>
<comment type="similarity">
    <text evidence="2 9 14">Belongs to the glutamyl-tRNA reductase family.</text>
</comment>
<evidence type="ECO:0000256" key="4">
    <source>
        <dbReference type="ARBA" id="ARBA00022857"/>
    </source>
</evidence>
<accession>A0AAU8IE24</accession>
<evidence type="ECO:0000256" key="3">
    <source>
        <dbReference type="ARBA" id="ARBA00012970"/>
    </source>
</evidence>
<dbReference type="PANTHER" id="PTHR43013">
    <property type="entry name" value="GLUTAMYL-TRNA REDUCTASE"/>
    <property type="match status" value="1"/>
</dbReference>
<comment type="domain">
    <text evidence="9">Possesses an unusual extended V-shaped dimeric structure with each monomer consisting of three distinct domains arranged along a curved 'spinal' alpha-helix. The N-terminal catalytic domain specifically recognizes the glutamate moiety of the substrate. The second domain is the NADPH-binding domain, and the third C-terminal domain is responsible for dimerization.</text>
</comment>
<dbReference type="CDD" id="cd05213">
    <property type="entry name" value="NAD_bind_Glutamyl_tRNA_reduct"/>
    <property type="match status" value="1"/>
</dbReference>
<evidence type="ECO:0000256" key="12">
    <source>
        <dbReference type="PIRSR" id="PIRSR000445-3"/>
    </source>
</evidence>
<dbReference type="PANTHER" id="PTHR43013:SF1">
    <property type="entry name" value="GLUTAMYL-TRNA REDUCTASE"/>
    <property type="match status" value="1"/>
</dbReference>
<dbReference type="GO" id="GO:0019353">
    <property type="term" value="P:protoporphyrinogen IX biosynthetic process from glutamate"/>
    <property type="evidence" value="ECO:0007669"/>
    <property type="project" value="TreeGrafter"/>
</dbReference>
<evidence type="ECO:0000256" key="14">
    <source>
        <dbReference type="RuleBase" id="RU000584"/>
    </source>
</evidence>
<sequence>MHILAVGVNYHSAPVHIREHLAFNKSGIEKALTILRNTKSIFEDVIISTCNRTEIYVVSDQLHTGRYYTKRFFAEWFHLSIADLEPFLFIKHGREAMDHLFRVTCGLDSMILGETQILGQVRNSFLTAQSAGTTGTFFNELFKEALTVARKAQHVTQINDHPVSVSYAAVEMLRHRFGTLEDKTVLMIGAGKMSRLALKHLAGNGAGDLLIANRTTEKAVHLAAQCGGRPVRFDSRNHLIRESDIVITATSAHEYLLTGKEIHSAMSGRERRPLILVDIGVPRNIDPEAGKIEGVFLSDIDDLKDVIENNREARLQAAKRIVPMIEQQMVKYEEWLQTLGVVPVITALRKKALEIHAETMTSLDHKLPEMTEHERKVISKHTKSMINQLLRDPISKIKELAVQNSGREAIRLFADIFHISDSVTSGTSHDDTSKGGKTAEQDEMDGKTGKKTEQAVQIH</sequence>
<evidence type="ECO:0000256" key="11">
    <source>
        <dbReference type="PIRSR" id="PIRSR000445-2"/>
    </source>
</evidence>
<evidence type="ECO:0000256" key="15">
    <source>
        <dbReference type="SAM" id="MobiDB-lite"/>
    </source>
</evidence>
<feature type="domain" description="Glutamyl-tRNA reductase N-terminal" evidence="18">
    <location>
        <begin position="6"/>
        <end position="155"/>
    </location>
</feature>
<dbReference type="InterPro" id="IPR018214">
    <property type="entry name" value="GluRdtase_CS"/>
</dbReference>
<evidence type="ECO:0000259" key="17">
    <source>
        <dbReference type="Pfam" id="PF01488"/>
    </source>
</evidence>
<dbReference type="GO" id="GO:0050661">
    <property type="term" value="F:NADP binding"/>
    <property type="evidence" value="ECO:0007669"/>
    <property type="project" value="InterPro"/>
</dbReference>
<dbReference type="AlphaFoldDB" id="A0AAU8IE24"/>
<evidence type="ECO:0000256" key="1">
    <source>
        <dbReference type="ARBA" id="ARBA00005059"/>
    </source>
</evidence>
<evidence type="ECO:0000256" key="13">
    <source>
        <dbReference type="PIRSR" id="PIRSR000445-4"/>
    </source>
</evidence>
<evidence type="ECO:0000259" key="16">
    <source>
        <dbReference type="Pfam" id="PF00745"/>
    </source>
</evidence>
<comment type="miscellaneous">
    <text evidence="9">During catalysis, the active site Cys acts as a nucleophile attacking the alpha-carbonyl group of tRNA-bound glutamate with the formation of a thioester intermediate between enzyme and glutamate, and the concomitant release of tRNA(Glu). The thioester intermediate is finally reduced by direct hydride transfer from NADPH, to form the product GSA.</text>
</comment>
<dbReference type="FunFam" id="3.40.50.720:FF:000031">
    <property type="entry name" value="Glutamyl-tRNA reductase"/>
    <property type="match status" value="1"/>
</dbReference>
<dbReference type="FunFam" id="3.30.460.30:FF:000001">
    <property type="entry name" value="Glutamyl-tRNA reductase"/>
    <property type="match status" value="1"/>
</dbReference>
<evidence type="ECO:0000256" key="5">
    <source>
        <dbReference type="ARBA" id="ARBA00023002"/>
    </source>
</evidence>
<dbReference type="HAMAP" id="MF_00087">
    <property type="entry name" value="Glu_tRNA_reductase"/>
    <property type="match status" value="1"/>
</dbReference>
<feature type="site" description="Important for activity" evidence="9 13">
    <location>
        <position position="99"/>
    </location>
</feature>
<dbReference type="Gene3D" id="3.30.460.30">
    <property type="entry name" value="Glutamyl-tRNA reductase, N-terminal domain"/>
    <property type="match status" value="1"/>
</dbReference>
<feature type="binding site" evidence="9 11">
    <location>
        <begin position="49"/>
        <end position="52"/>
    </location>
    <ligand>
        <name>substrate</name>
    </ligand>
</feature>
<evidence type="ECO:0000256" key="8">
    <source>
        <dbReference type="ARBA" id="ARBA00068659"/>
    </source>
</evidence>
<dbReference type="InterPro" id="IPR036453">
    <property type="entry name" value="GluRdtase_dimer_dom_sf"/>
</dbReference>
<dbReference type="SUPFAM" id="SSF51735">
    <property type="entry name" value="NAD(P)-binding Rossmann-fold domains"/>
    <property type="match status" value="1"/>
</dbReference>
<feature type="compositionally biased region" description="Basic and acidic residues" evidence="15">
    <location>
        <begin position="428"/>
        <end position="453"/>
    </location>
</feature>
<dbReference type="GO" id="GO:0008883">
    <property type="term" value="F:glutamyl-tRNA reductase activity"/>
    <property type="evidence" value="ECO:0007669"/>
    <property type="project" value="UniProtKB-UniRule"/>
</dbReference>
<reference evidence="19" key="1">
    <citation type="submission" date="2024-06" db="EMBL/GenBank/DDBJ databases">
        <authorList>
            <person name="Fan A."/>
            <person name="Zhang F.Y."/>
            <person name="Zhang L."/>
        </authorList>
    </citation>
    <scope>NUCLEOTIDE SEQUENCE</scope>
    <source>
        <strain evidence="19">Y61</strain>
    </source>
</reference>
<feature type="domain" description="Tetrapyrrole biosynthesis glutamyl-tRNA reductase dimerisation" evidence="16">
    <location>
        <begin position="324"/>
        <end position="418"/>
    </location>
</feature>
<comment type="pathway">
    <text evidence="1 9 14">Porphyrin-containing compound metabolism; protoporphyrin-IX biosynthesis; 5-aminolevulinate from L-glutamyl-tRNA(Glu): step 1/2.</text>
</comment>
<comment type="subunit">
    <text evidence="9">Homodimer.</text>
</comment>
<evidence type="ECO:0000256" key="10">
    <source>
        <dbReference type="PIRSR" id="PIRSR000445-1"/>
    </source>
</evidence>
<feature type="binding site" evidence="9 11">
    <location>
        <position position="120"/>
    </location>
    <ligand>
        <name>substrate</name>
    </ligand>
</feature>
<proteinExistence type="inferred from homology"/>
<evidence type="ECO:0000256" key="7">
    <source>
        <dbReference type="ARBA" id="ARBA00047464"/>
    </source>
</evidence>
<feature type="active site" description="Nucleophile" evidence="9 10">
    <location>
        <position position="50"/>
    </location>
</feature>
<name>A0AAU8IE24_9BACL</name>
<comment type="catalytic activity">
    <reaction evidence="7 9 14">
        <text>(S)-4-amino-5-oxopentanoate + tRNA(Glu) + NADP(+) = L-glutamyl-tRNA(Glu) + NADPH + H(+)</text>
        <dbReference type="Rhea" id="RHEA:12344"/>
        <dbReference type="Rhea" id="RHEA-COMP:9663"/>
        <dbReference type="Rhea" id="RHEA-COMP:9680"/>
        <dbReference type="ChEBI" id="CHEBI:15378"/>
        <dbReference type="ChEBI" id="CHEBI:57501"/>
        <dbReference type="ChEBI" id="CHEBI:57783"/>
        <dbReference type="ChEBI" id="CHEBI:58349"/>
        <dbReference type="ChEBI" id="CHEBI:78442"/>
        <dbReference type="ChEBI" id="CHEBI:78520"/>
        <dbReference type="EC" id="1.2.1.70"/>
    </reaction>
</comment>
<gene>
    <name evidence="9 19" type="primary">hemA</name>
    <name evidence="19" type="ORF">ABNN70_13505</name>
</gene>
<evidence type="ECO:0000256" key="2">
    <source>
        <dbReference type="ARBA" id="ARBA00005916"/>
    </source>
</evidence>
<dbReference type="Pfam" id="PF00745">
    <property type="entry name" value="GlutR_dimer"/>
    <property type="match status" value="1"/>
</dbReference>
<feature type="binding site" evidence="9 11">
    <location>
        <begin position="114"/>
        <end position="116"/>
    </location>
    <ligand>
        <name>substrate</name>
    </ligand>
</feature>
<dbReference type="InterPro" id="IPR006151">
    <property type="entry name" value="Shikm_DH/Glu-tRNA_Rdtase"/>
</dbReference>
<dbReference type="NCBIfam" id="TIGR01035">
    <property type="entry name" value="hemA"/>
    <property type="match status" value="1"/>
</dbReference>
<keyword evidence="5 9" id="KW-0560">Oxidoreductase</keyword>
<feature type="binding site" evidence="9 12">
    <location>
        <begin position="189"/>
        <end position="194"/>
    </location>
    <ligand>
        <name>NADP(+)</name>
        <dbReference type="ChEBI" id="CHEBI:58349"/>
    </ligand>
</feature>
<organism evidence="19">
    <name type="scientific">Sporolactobacillus sp. Y61</name>
    <dbReference type="NCBI Taxonomy" id="3160863"/>
    <lineage>
        <taxon>Bacteria</taxon>
        <taxon>Bacillati</taxon>
        <taxon>Bacillota</taxon>
        <taxon>Bacilli</taxon>
        <taxon>Bacillales</taxon>
        <taxon>Sporolactobacillaceae</taxon>
        <taxon>Sporolactobacillus</taxon>
    </lineage>
</organism>
<dbReference type="Pfam" id="PF05201">
    <property type="entry name" value="GlutR_N"/>
    <property type="match status" value="1"/>
</dbReference>
<dbReference type="InterPro" id="IPR015896">
    <property type="entry name" value="4pyrrol_synth_GluRdtase_dimer"/>
</dbReference>
<keyword evidence="4 9" id="KW-0521">NADP</keyword>
<dbReference type="SUPFAM" id="SSF69742">
    <property type="entry name" value="Glutamyl tRNA-reductase catalytic, N-terminal domain"/>
    <property type="match status" value="1"/>
</dbReference>
<dbReference type="Pfam" id="PF01488">
    <property type="entry name" value="Shikimate_DH"/>
    <property type="match status" value="1"/>
</dbReference>